<dbReference type="Proteomes" id="UP001062263">
    <property type="component" value="Chromosome"/>
</dbReference>
<organism evidence="1 2">
    <name type="scientific">Akkermansia biwaensis</name>
    <dbReference type="NCBI Taxonomy" id="2946555"/>
    <lineage>
        <taxon>Bacteria</taxon>
        <taxon>Pseudomonadati</taxon>
        <taxon>Verrucomicrobiota</taxon>
        <taxon>Verrucomicrobiia</taxon>
        <taxon>Verrucomicrobiales</taxon>
        <taxon>Akkermansiaceae</taxon>
        <taxon>Akkermansia</taxon>
    </lineage>
</organism>
<name>A0ABM7ZDU3_9BACT</name>
<gene>
    <name evidence="1" type="ORF">Abiwalacus_03800</name>
</gene>
<dbReference type="EMBL" id="AP025943">
    <property type="protein sequence ID" value="BDL42806.1"/>
    <property type="molecule type" value="Genomic_DNA"/>
</dbReference>
<accession>A0ABM7ZDU3</accession>
<protein>
    <submittedName>
        <fullName evidence="1">Uncharacterized protein</fullName>
    </submittedName>
</protein>
<sequence>MMVRVFPIACVLVAACMPEAVLGREMGPDPLKSLQYDLKEGNKIVEKAIYLLKSVRERPRLDSDVRDEFDKATVTVLKIDARNVMMVTGRTRYSPELLRSREAVEAKEFACVQRGILDEAVDSFFRDGLMDDVICNGIMDVYQIMERCFWGKTVFHEDGRKGAFSLLPPCLFEYLAVSVSRHVEEVRSILKKAGAGEGDQEVVKELWKKDFSLWDIQNLAVLAKDMVIQEDIGIPWAHEIRMAAGRLDAAVKELEEGGYMTERLARAVDLVYMRLALPRQRCAGAGNSQ</sequence>
<evidence type="ECO:0000313" key="1">
    <source>
        <dbReference type="EMBL" id="BDL42806.1"/>
    </source>
</evidence>
<proteinExistence type="predicted"/>
<reference evidence="1" key="1">
    <citation type="submission" date="2022-06" db="EMBL/GenBank/DDBJ databases">
        <title>Akkermansia biwalacus sp. nov., an anaerobic mucin-degrading bacterium isolated from human intestine.</title>
        <authorList>
            <person name="Kobayashi Y."/>
            <person name="Inoue S."/>
            <person name="Kawahara T."/>
            <person name="Kohda N."/>
        </authorList>
    </citation>
    <scope>NUCLEOTIDE SEQUENCE</scope>
    <source>
        <strain evidence="1">WON2089</strain>
    </source>
</reference>
<evidence type="ECO:0000313" key="2">
    <source>
        <dbReference type="Proteomes" id="UP001062263"/>
    </source>
</evidence>
<keyword evidence="2" id="KW-1185">Reference proteome</keyword>